<dbReference type="EMBL" id="CP017480">
    <property type="protein sequence ID" value="APG04280.1"/>
    <property type="molecule type" value="Genomic_DNA"/>
</dbReference>
<keyword evidence="2" id="KW-1185">Reference proteome</keyword>
<reference evidence="2" key="1">
    <citation type="submission" date="2016-09" db="EMBL/GenBank/DDBJ databases">
        <authorList>
            <person name="Lysoe E."/>
        </authorList>
    </citation>
    <scope>NUCLEOTIDE SEQUENCE [LARGE SCALE GENOMIC DNA]</scope>
    <source>
        <strain evidence="2">LJ96T</strain>
    </source>
</reference>
<evidence type="ECO:0000313" key="1">
    <source>
        <dbReference type="EMBL" id="APG04280.1"/>
    </source>
</evidence>
<accession>A0A1L3ETC3</accession>
<dbReference type="Proteomes" id="UP000182987">
    <property type="component" value="Chromosome"/>
</dbReference>
<name>A0A1L3ETC3_9GAMM</name>
<gene>
    <name evidence="1" type="ORF">BJI69_10485</name>
</gene>
<sequence>MRPHQISAGVGSLLFGEQLVGQVFADEQIGPSTRRWTIVNGLAELHDDVAKAPLAVVDCRGELQSV</sequence>
<evidence type="ECO:0000313" key="2">
    <source>
        <dbReference type="Proteomes" id="UP000182987"/>
    </source>
</evidence>
<organism evidence="1 2">
    <name type="scientific">Luteibacter rhizovicinus DSM 16549</name>
    <dbReference type="NCBI Taxonomy" id="1440763"/>
    <lineage>
        <taxon>Bacteria</taxon>
        <taxon>Pseudomonadati</taxon>
        <taxon>Pseudomonadota</taxon>
        <taxon>Gammaproteobacteria</taxon>
        <taxon>Lysobacterales</taxon>
        <taxon>Rhodanobacteraceae</taxon>
        <taxon>Luteibacter</taxon>
    </lineage>
</organism>
<dbReference type="AlphaFoldDB" id="A0A1L3ETC3"/>
<protein>
    <submittedName>
        <fullName evidence="1">Uncharacterized protein</fullName>
    </submittedName>
</protein>
<proteinExistence type="predicted"/>
<dbReference type="KEGG" id="lrz:BJI69_10485"/>